<feature type="region of interest" description="Disordered" evidence="1">
    <location>
        <begin position="163"/>
        <end position="188"/>
    </location>
</feature>
<keyword evidence="2" id="KW-0808">Transferase</keyword>
<reference evidence="3" key="1">
    <citation type="journal article" date="2019" name="Curr. Biol.">
        <title>Genome Sequence of Striga asiatica Provides Insight into the Evolution of Plant Parasitism.</title>
        <authorList>
            <person name="Yoshida S."/>
            <person name="Kim S."/>
            <person name="Wafula E.K."/>
            <person name="Tanskanen J."/>
            <person name="Kim Y.M."/>
            <person name="Honaas L."/>
            <person name="Yang Z."/>
            <person name="Spallek T."/>
            <person name="Conn C.E."/>
            <person name="Ichihashi Y."/>
            <person name="Cheong K."/>
            <person name="Cui S."/>
            <person name="Der J.P."/>
            <person name="Gundlach H."/>
            <person name="Jiao Y."/>
            <person name="Hori C."/>
            <person name="Ishida J.K."/>
            <person name="Kasahara H."/>
            <person name="Kiba T."/>
            <person name="Kim M.S."/>
            <person name="Koo N."/>
            <person name="Laohavisit A."/>
            <person name="Lee Y.H."/>
            <person name="Lumba S."/>
            <person name="McCourt P."/>
            <person name="Mortimer J.C."/>
            <person name="Mutuku J.M."/>
            <person name="Nomura T."/>
            <person name="Sasaki-Sekimoto Y."/>
            <person name="Seto Y."/>
            <person name="Wang Y."/>
            <person name="Wakatake T."/>
            <person name="Sakakibara H."/>
            <person name="Demura T."/>
            <person name="Yamaguchi S."/>
            <person name="Yoneyama K."/>
            <person name="Manabe R.I."/>
            <person name="Nelson D.C."/>
            <person name="Schulman A.H."/>
            <person name="Timko M.P."/>
            <person name="dePamphilis C.W."/>
            <person name="Choi D."/>
            <person name="Shirasu K."/>
        </authorList>
    </citation>
    <scope>NUCLEOTIDE SEQUENCE [LARGE SCALE GENOMIC DNA]</scope>
    <source>
        <strain evidence="3">cv. UVA1</strain>
    </source>
</reference>
<dbReference type="EMBL" id="BKCP01004727">
    <property type="protein sequence ID" value="GER33271.1"/>
    <property type="molecule type" value="Genomic_DNA"/>
</dbReference>
<name>A0A5A7PKV2_STRAF</name>
<evidence type="ECO:0000313" key="2">
    <source>
        <dbReference type="EMBL" id="GER33271.1"/>
    </source>
</evidence>
<dbReference type="AlphaFoldDB" id="A0A5A7PKV2"/>
<keyword evidence="3" id="KW-1185">Reference proteome</keyword>
<evidence type="ECO:0000256" key="1">
    <source>
        <dbReference type="SAM" id="MobiDB-lite"/>
    </source>
</evidence>
<evidence type="ECO:0000313" key="3">
    <source>
        <dbReference type="Proteomes" id="UP000325081"/>
    </source>
</evidence>
<dbReference type="GO" id="GO:0016301">
    <property type="term" value="F:kinase activity"/>
    <property type="evidence" value="ECO:0007669"/>
    <property type="project" value="UniProtKB-KW"/>
</dbReference>
<protein>
    <submittedName>
        <fullName evidence="2">CDPK-related kinase</fullName>
    </submittedName>
</protein>
<organism evidence="2 3">
    <name type="scientific">Striga asiatica</name>
    <name type="common">Asiatic witchweed</name>
    <name type="synonym">Buchnera asiatica</name>
    <dbReference type="NCBI Taxonomy" id="4170"/>
    <lineage>
        <taxon>Eukaryota</taxon>
        <taxon>Viridiplantae</taxon>
        <taxon>Streptophyta</taxon>
        <taxon>Embryophyta</taxon>
        <taxon>Tracheophyta</taxon>
        <taxon>Spermatophyta</taxon>
        <taxon>Magnoliopsida</taxon>
        <taxon>eudicotyledons</taxon>
        <taxon>Gunneridae</taxon>
        <taxon>Pentapetalae</taxon>
        <taxon>asterids</taxon>
        <taxon>lamiids</taxon>
        <taxon>Lamiales</taxon>
        <taxon>Orobanchaceae</taxon>
        <taxon>Buchnereae</taxon>
        <taxon>Striga</taxon>
    </lineage>
</organism>
<comment type="caution">
    <text evidence="2">The sequence shown here is derived from an EMBL/GenBank/DDBJ whole genome shotgun (WGS) entry which is preliminary data.</text>
</comment>
<dbReference type="Proteomes" id="UP000325081">
    <property type="component" value="Unassembled WGS sequence"/>
</dbReference>
<gene>
    <name evidence="2" type="ORF">STAS_09394</name>
</gene>
<keyword evidence="2" id="KW-0418">Kinase</keyword>
<proteinExistence type="predicted"/>
<sequence length="188" mass="21391">MEGTRRVASAVPENGFSSYPYTWGWLQSYPQTQATSVFKSSSDYCQIIIEADPISQRAWEGSQEGIPMYIVKEKLKKTMVALLLWNIPEFPFYSPSTLPSALKNSPANSNGVLSIPLLFLKRPFTPPSPEKHIRSLLVKRYGPTRNNNRRISDYDGIKSLTFAKANPEQDPNFAEDEKIDMERDADRR</sequence>
<accession>A0A5A7PKV2</accession>